<comment type="caution">
    <text evidence="2">The sequence shown here is derived from an EMBL/GenBank/DDBJ whole genome shotgun (WGS) entry which is preliminary data.</text>
</comment>
<reference evidence="2 3" key="1">
    <citation type="submission" date="2023-01" db="EMBL/GenBank/DDBJ databases">
        <title>Novel diversity within Roseofilum (Cyanobacteria; Desertifilaceae) from marine benthic mats with descriptions of four novel species.</title>
        <authorList>
            <person name="Wang Y."/>
            <person name="Berthold D.E."/>
            <person name="Hu J."/>
            <person name="Lefler F.W."/>
            <person name="Laughinghouse H.D. IV."/>
        </authorList>
    </citation>
    <scope>NUCLEOTIDE SEQUENCE [LARGE SCALE GENOMIC DNA]</scope>
    <source>
        <strain evidence="2 3">BLCC-M154</strain>
    </source>
</reference>
<sequence>MANSDSQQPPVSQSIGSMTSSGSGNKVAVTQAGRDAKIDQSTTQASVENSDLQAALEAIANLKQGISVSEVLNLVEKKQVEVTVQMLEEELHKPKPDKSIIDQTVEALKKGLAGVATLAGPVTQVAELVAKAWATL</sequence>
<gene>
    <name evidence="2" type="ORF">PMG71_02000</name>
</gene>
<organism evidence="2 3">
    <name type="scientific">Roseofilum acuticapitatum BLCC-M154</name>
    <dbReference type="NCBI Taxonomy" id="3022444"/>
    <lineage>
        <taxon>Bacteria</taxon>
        <taxon>Bacillati</taxon>
        <taxon>Cyanobacteriota</taxon>
        <taxon>Cyanophyceae</taxon>
        <taxon>Desertifilales</taxon>
        <taxon>Desertifilaceae</taxon>
        <taxon>Roseofilum</taxon>
        <taxon>Roseofilum acuticapitatum</taxon>
    </lineage>
</organism>
<dbReference type="RefSeq" id="WP_283751964.1">
    <property type="nucleotide sequence ID" value="NZ_JAQOSP010000006.1"/>
</dbReference>
<dbReference type="Proteomes" id="UP001235303">
    <property type="component" value="Unassembled WGS sequence"/>
</dbReference>
<evidence type="ECO:0000313" key="3">
    <source>
        <dbReference type="Proteomes" id="UP001235303"/>
    </source>
</evidence>
<evidence type="ECO:0000313" key="2">
    <source>
        <dbReference type="EMBL" id="MDJ1168198.1"/>
    </source>
</evidence>
<feature type="compositionally biased region" description="Low complexity" evidence="1">
    <location>
        <begin position="12"/>
        <end position="24"/>
    </location>
</feature>
<feature type="region of interest" description="Disordered" evidence="1">
    <location>
        <begin position="1"/>
        <end position="46"/>
    </location>
</feature>
<feature type="compositionally biased region" description="Polar residues" evidence="1">
    <location>
        <begin position="1"/>
        <end position="11"/>
    </location>
</feature>
<keyword evidence="3" id="KW-1185">Reference proteome</keyword>
<dbReference type="EMBL" id="JAQOSP010000006">
    <property type="protein sequence ID" value="MDJ1168198.1"/>
    <property type="molecule type" value="Genomic_DNA"/>
</dbReference>
<proteinExistence type="predicted"/>
<protein>
    <submittedName>
        <fullName evidence="2">Uncharacterized protein</fullName>
    </submittedName>
</protein>
<evidence type="ECO:0000256" key="1">
    <source>
        <dbReference type="SAM" id="MobiDB-lite"/>
    </source>
</evidence>
<accession>A0ABT7AMS6</accession>
<name>A0ABT7AMS6_9CYAN</name>